<evidence type="ECO:0000313" key="2">
    <source>
        <dbReference type="EMBL" id="KAK7531077.1"/>
    </source>
</evidence>
<accession>A0ABR1LBR5</accession>
<feature type="region of interest" description="Disordered" evidence="1">
    <location>
        <begin position="192"/>
        <end position="263"/>
    </location>
</feature>
<feature type="compositionally biased region" description="Basic and acidic residues" evidence="1">
    <location>
        <begin position="61"/>
        <end position="75"/>
    </location>
</feature>
<dbReference type="EMBL" id="JBBPDW010000059">
    <property type="protein sequence ID" value="KAK7531077.1"/>
    <property type="molecule type" value="Genomic_DNA"/>
</dbReference>
<evidence type="ECO:0000256" key="1">
    <source>
        <dbReference type="SAM" id="MobiDB-lite"/>
    </source>
</evidence>
<reference evidence="2 3" key="1">
    <citation type="submission" date="2024-04" db="EMBL/GenBank/DDBJ databases">
        <title>Phyllosticta paracitricarpa is synonymous to the EU quarantine fungus P. citricarpa based on phylogenomic analyses.</title>
        <authorList>
            <consortium name="Lawrence Berkeley National Laboratory"/>
            <person name="Van Ingen-Buijs V.A."/>
            <person name="Van Westerhoven A.C."/>
            <person name="Haridas S."/>
            <person name="Skiadas P."/>
            <person name="Martin F."/>
            <person name="Groenewald J.Z."/>
            <person name="Crous P.W."/>
            <person name="Seidl M.F."/>
        </authorList>
    </citation>
    <scope>NUCLEOTIDE SEQUENCE [LARGE SCALE GENOMIC DNA]</scope>
    <source>
        <strain evidence="2 3">CBS 122670</strain>
    </source>
</reference>
<comment type="caution">
    <text evidence="2">The sequence shown here is derived from an EMBL/GenBank/DDBJ whole genome shotgun (WGS) entry which is preliminary data.</text>
</comment>
<name>A0ABR1LBR5_9PEZI</name>
<feature type="region of interest" description="Disordered" evidence="1">
    <location>
        <begin position="124"/>
        <end position="151"/>
    </location>
</feature>
<feature type="compositionally biased region" description="Basic and acidic residues" evidence="1">
    <location>
        <begin position="206"/>
        <end position="215"/>
    </location>
</feature>
<feature type="compositionally biased region" description="Basic and acidic residues" evidence="1">
    <location>
        <begin position="84"/>
        <end position="98"/>
    </location>
</feature>
<proteinExistence type="predicted"/>
<feature type="region of interest" description="Disordered" evidence="1">
    <location>
        <begin position="24"/>
        <end position="102"/>
    </location>
</feature>
<evidence type="ECO:0000313" key="3">
    <source>
        <dbReference type="Proteomes" id="UP001365128"/>
    </source>
</evidence>
<feature type="compositionally biased region" description="Acidic residues" evidence="1">
    <location>
        <begin position="241"/>
        <end position="250"/>
    </location>
</feature>
<gene>
    <name evidence="2" type="ORF">IWX46DRAFT_585360</name>
</gene>
<feature type="compositionally biased region" description="Polar residues" evidence="1">
    <location>
        <begin position="192"/>
        <end position="202"/>
    </location>
</feature>
<organism evidence="2 3">
    <name type="scientific">Phyllosticta citricarpa</name>
    <dbReference type="NCBI Taxonomy" id="55181"/>
    <lineage>
        <taxon>Eukaryota</taxon>
        <taxon>Fungi</taxon>
        <taxon>Dikarya</taxon>
        <taxon>Ascomycota</taxon>
        <taxon>Pezizomycotina</taxon>
        <taxon>Dothideomycetes</taxon>
        <taxon>Dothideomycetes incertae sedis</taxon>
        <taxon>Botryosphaeriales</taxon>
        <taxon>Phyllostictaceae</taxon>
        <taxon>Phyllosticta</taxon>
    </lineage>
</organism>
<sequence>MIGIKKLSAKARVQLKNLSNALLRRESKAATAPTGNAASSYAHSPPMQSTAVNLSKSSPNHVKDVKAQHDQDGHLLRNNSSNYEHGDVEADRPHHRELPSIGSLSGMVINSSSQFDMQDFAETTAMSETSPHHSGSPRTQFDTEDSANTSNVSCETVVHHELENHALQQPATKPRIPMVERSDVCFSPLCSVSSGPPSTGNEDTAEVNHDDDDPHYGVLPPFDFSTAMVSEDYPEDHGDNDAEPEPELSEEFVKSWRSRHGYN</sequence>
<keyword evidence="3" id="KW-1185">Reference proteome</keyword>
<protein>
    <submittedName>
        <fullName evidence="2">Uncharacterized protein</fullName>
    </submittedName>
</protein>
<feature type="compositionally biased region" description="Polar residues" evidence="1">
    <location>
        <begin position="33"/>
        <end position="60"/>
    </location>
</feature>
<dbReference type="Proteomes" id="UP001365128">
    <property type="component" value="Unassembled WGS sequence"/>
</dbReference>